<name>A0A2N3LCV7_9BACI</name>
<dbReference type="Proteomes" id="UP000233440">
    <property type="component" value="Unassembled WGS sequence"/>
</dbReference>
<keyword evidence="2" id="KW-1185">Reference proteome</keyword>
<reference evidence="1 2" key="1">
    <citation type="submission" date="2017-11" db="EMBL/GenBank/DDBJ databases">
        <title>Bacillus camelliae sp. nov., isolated from pu'er tea.</title>
        <authorList>
            <person name="Niu L."/>
        </authorList>
    </citation>
    <scope>NUCLEOTIDE SEQUENCE [LARGE SCALE GENOMIC DNA]</scope>
    <source>
        <strain evidence="1 2">7578-1</strain>
    </source>
</reference>
<dbReference type="RefSeq" id="WP_101356729.1">
    <property type="nucleotide sequence ID" value="NZ_PIQO01000041.1"/>
</dbReference>
<proteinExistence type="predicted"/>
<dbReference type="EMBL" id="PIQO01000041">
    <property type="protein sequence ID" value="PKR82490.1"/>
    <property type="molecule type" value="Genomic_DNA"/>
</dbReference>
<evidence type="ECO:0000313" key="1">
    <source>
        <dbReference type="EMBL" id="PKR82490.1"/>
    </source>
</evidence>
<organism evidence="1 2">
    <name type="scientific">Heyndrickxia camelliae</name>
    <dbReference type="NCBI Taxonomy" id="1707093"/>
    <lineage>
        <taxon>Bacteria</taxon>
        <taxon>Bacillati</taxon>
        <taxon>Bacillota</taxon>
        <taxon>Bacilli</taxon>
        <taxon>Bacillales</taxon>
        <taxon>Bacillaceae</taxon>
        <taxon>Heyndrickxia</taxon>
    </lineage>
</organism>
<protein>
    <submittedName>
        <fullName evidence="1">Uncharacterized protein</fullName>
    </submittedName>
</protein>
<comment type="caution">
    <text evidence="1">The sequence shown here is derived from an EMBL/GenBank/DDBJ whole genome shotgun (WGS) entry which is preliminary data.</text>
</comment>
<accession>A0A2N3LCV7</accession>
<evidence type="ECO:0000313" key="2">
    <source>
        <dbReference type="Proteomes" id="UP000233440"/>
    </source>
</evidence>
<dbReference type="AlphaFoldDB" id="A0A2N3LCV7"/>
<gene>
    <name evidence="1" type="ORF">CWO92_24120</name>
</gene>
<sequence length="120" mass="13929">MKNIEIKTVPETACLMMKLGDELIDYKFYNHFAFQELEQETIKEEIVAMANKHLKILASSMVIEYREKNCFSPVSLEQILQYVNFTDDETGKLIKKFHFINTKIASNGGVPILKEILNRI</sequence>